<dbReference type="PANTHER" id="PTHR45436:SF5">
    <property type="entry name" value="SENSOR HISTIDINE KINASE TRCS"/>
    <property type="match status" value="1"/>
</dbReference>
<dbReference type="InterPro" id="IPR050428">
    <property type="entry name" value="TCS_sensor_his_kinase"/>
</dbReference>
<evidence type="ECO:0000259" key="10">
    <source>
        <dbReference type="PROSITE" id="PS50109"/>
    </source>
</evidence>
<dbReference type="PANTHER" id="PTHR45436">
    <property type="entry name" value="SENSOR HISTIDINE KINASE YKOH"/>
    <property type="match status" value="1"/>
</dbReference>
<dbReference type="InterPro" id="IPR005467">
    <property type="entry name" value="His_kinase_dom"/>
</dbReference>
<keyword evidence="6 11" id="KW-0418">Kinase</keyword>
<evidence type="ECO:0000313" key="12">
    <source>
        <dbReference type="Proteomes" id="UP000627838"/>
    </source>
</evidence>
<dbReference type="RefSeq" id="WP_192758134.1">
    <property type="nucleotide sequence ID" value="NZ_JADBDZ010000001.1"/>
</dbReference>
<feature type="region of interest" description="Disordered" evidence="8">
    <location>
        <begin position="554"/>
        <end position="581"/>
    </location>
</feature>
<feature type="transmembrane region" description="Helical" evidence="9">
    <location>
        <begin position="21"/>
        <end position="40"/>
    </location>
</feature>
<dbReference type="InterPro" id="IPR003594">
    <property type="entry name" value="HATPase_dom"/>
</dbReference>
<organism evidence="11 12">
    <name type="scientific">Actinomadura algeriensis</name>
    <dbReference type="NCBI Taxonomy" id="1679523"/>
    <lineage>
        <taxon>Bacteria</taxon>
        <taxon>Bacillati</taxon>
        <taxon>Actinomycetota</taxon>
        <taxon>Actinomycetes</taxon>
        <taxon>Streptosporangiales</taxon>
        <taxon>Thermomonosporaceae</taxon>
        <taxon>Actinomadura</taxon>
    </lineage>
</organism>
<protein>
    <recommendedName>
        <fullName evidence="2">histidine kinase</fullName>
        <ecNumber evidence="2">2.7.13.3</ecNumber>
    </recommendedName>
</protein>
<name>A0ABR9JL02_9ACTN</name>
<evidence type="ECO:0000256" key="8">
    <source>
        <dbReference type="SAM" id="MobiDB-lite"/>
    </source>
</evidence>
<feature type="transmembrane region" description="Helical" evidence="9">
    <location>
        <begin position="46"/>
        <end position="70"/>
    </location>
</feature>
<dbReference type="PROSITE" id="PS50109">
    <property type="entry name" value="HIS_KIN"/>
    <property type="match status" value="1"/>
</dbReference>
<dbReference type="SUPFAM" id="SSF55874">
    <property type="entry name" value="ATPase domain of HSP90 chaperone/DNA topoisomerase II/histidine kinase"/>
    <property type="match status" value="1"/>
</dbReference>
<keyword evidence="4" id="KW-0808">Transferase</keyword>
<evidence type="ECO:0000256" key="9">
    <source>
        <dbReference type="SAM" id="Phobius"/>
    </source>
</evidence>
<keyword evidence="12" id="KW-1185">Reference proteome</keyword>
<feature type="compositionally biased region" description="Basic and acidic residues" evidence="8">
    <location>
        <begin position="475"/>
        <end position="485"/>
    </location>
</feature>
<sequence length="581" mass="63154">MAIHADRSRIERDALERALRFWLVAVLVGGGGWLATVLATRPDDRAPVAAGGGGLILALCAAAAAAVYFAGLARSLDAHLAVAEDDDGLERRLRDLVDGPLPLLVAGLREGTAPESVLTDLPETSDPVVARLLRIVVEGVAAARADADRARAETAALEADARWLTGTVLPEFRARMPERVDFVHEIIDSLDRPATGTFQRLAHEVGGAVAHQRRWQWGVTANCALTAARMQAAVRRVLRRLYEMEFRYDETDVFWEIMDLDHQVSQIGRLADSVATMCDGRSGRRWHKPIPMERIVRSAMGRCDDFRRVRYITDHDRAVRGPHAEGVIQALAELIDNALMYSLHDSPVTVYVEKEIGGVVITVEDAGMGMRHAELAHAEYLVGRPDDRTAWTGEGVGLAVVGMLAAKHGLKVGFRPSSRGGTAAVLFVPAEIVTRPVERWPWSDEGAPGDDEVPSDRRTAELAGMPPIPDGRTVLARERERERARNGGVTTVPAPAPAPAEPAEPEADEPREVVVWGDMELPKRRRGATISPQEWALMGVRPPQLEKEDEGEAFAAFMGPPGGAADDDEKPEMPDGGTDDT</sequence>
<dbReference type="GO" id="GO:0016301">
    <property type="term" value="F:kinase activity"/>
    <property type="evidence" value="ECO:0007669"/>
    <property type="project" value="UniProtKB-KW"/>
</dbReference>
<evidence type="ECO:0000313" key="11">
    <source>
        <dbReference type="EMBL" id="MBE1531231.1"/>
    </source>
</evidence>
<evidence type="ECO:0000256" key="2">
    <source>
        <dbReference type="ARBA" id="ARBA00012438"/>
    </source>
</evidence>
<dbReference type="Gene3D" id="3.30.565.10">
    <property type="entry name" value="Histidine kinase-like ATPase, C-terminal domain"/>
    <property type="match status" value="1"/>
</dbReference>
<comment type="caution">
    <text evidence="11">The sequence shown here is derived from an EMBL/GenBank/DDBJ whole genome shotgun (WGS) entry which is preliminary data.</text>
</comment>
<keyword evidence="5 9" id="KW-0812">Transmembrane</keyword>
<dbReference type="Proteomes" id="UP000627838">
    <property type="component" value="Unassembled WGS sequence"/>
</dbReference>
<dbReference type="Pfam" id="PF02518">
    <property type="entry name" value="HATPase_c"/>
    <property type="match status" value="1"/>
</dbReference>
<proteinExistence type="predicted"/>
<feature type="region of interest" description="Disordered" evidence="8">
    <location>
        <begin position="440"/>
        <end position="511"/>
    </location>
</feature>
<reference evidence="11 12" key="1">
    <citation type="submission" date="2020-10" db="EMBL/GenBank/DDBJ databases">
        <title>Sequencing the genomes of 1000 actinobacteria strains.</title>
        <authorList>
            <person name="Klenk H.-P."/>
        </authorList>
    </citation>
    <scope>NUCLEOTIDE SEQUENCE [LARGE SCALE GENOMIC DNA]</scope>
    <source>
        <strain evidence="11 12">DSM 46744</strain>
    </source>
</reference>
<keyword evidence="3" id="KW-0597">Phosphoprotein</keyword>
<evidence type="ECO:0000256" key="4">
    <source>
        <dbReference type="ARBA" id="ARBA00022679"/>
    </source>
</evidence>
<dbReference type="SMART" id="SM00387">
    <property type="entry name" value="HATPase_c"/>
    <property type="match status" value="1"/>
</dbReference>
<evidence type="ECO:0000256" key="5">
    <source>
        <dbReference type="ARBA" id="ARBA00022692"/>
    </source>
</evidence>
<keyword evidence="9" id="KW-0472">Membrane</keyword>
<evidence type="ECO:0000256" key="6">
    <source>
        <dbReference type="ARBA" id="ARBA00022777"/>
    </source>
</evidence>
<feature type="domain" description="Histidine kinase" evidence="10">
    <location>
        <begin position="327"/>
        <end position="432"/>
    </location>
</feature>
<evidence type="ECO:0000256" key="1">
    <source>
        <dbReference type="ARBA" id="ARBA00000085"/>
    </source>
</evidence>
<keyword evidence="7 9" id="KW-1133">Transmembrane helix</keyword>
<gene>
    <name evidence="11" type="ORF">H4W34_001064</name>
</gene>
<dbReference type="InterPro" id="IPR036890">
    <property type="entry name" value="HATPase_C_sf"/>
</dbReference>
<evidence type="ECO:0000256" key="3">
    <source>
        <dbReference type="ARBA" id="ARBA00022553"/>
    </source>
</evidence>
<comment type="catalytic activity">
    <reaction evidence="1">
        <text>ATP + protein L-histidine = ADP + protein N-phospho-L-histidine.</text>
        <dbReference type="EC" id="2.7.13.3"/>
    </reaction>
</comment>
<dbReference type="EC" id="2.7.13.3" evidence="2"/>
<accession>A0ABR9JL02</accession>
<evidence type="ECO:0000256" key="7">
    <source>
        <dbReference type="ARBA" id="ARBA00022989"/>
    </source>
</evidence>
<dbReference type="EMBL" id="JADBDZ010000001">
    <property type="protein sequence ID" value="MBE1531231.1"/>
    <property type="molecule type" value="Genomic_DNA"/>
</dbReference>